<evidence type="ECO:0000313" key="1">
    <source>
        <dbReference type="EMBL" id="KAJ8977530.1"/>
    </source>
</evidence>
<evidence type="ECO:0000313" key="2">
    <source>
        <dbReference type="Proteomes" id="UP001162164"/>
    </source>
</evidence>
<dbReference type="EMBL" id="JAPWTJ010000535">
    <property type="protein sequence ID" value="KAJ8977530.1"/>
    <property type="molecule type" value="Genomic_DNA"/>
</dbReference>
<sequence length="219" mass="24489">NKKGATGEKSPFKSFNYQDISDQMLRSQNGSKCFGDVSTEQSSIQDITKRITSSLSEPTQQRSRLFVPKPPLDDICALELHRSKSYIVNLIDRALSKELGTVPSERRKEFDNMNPRKAINLMNRHGGMGESKDVCLGLGLEIASALTDSIISSGTAQEMQATGSKAKVCCCNAEEPTYIKQLKQLRWGHLKHIRREVKRLEDLERFLDAASSLNNISEL</sequence>
<proteinExistence type="predicted"/>
<organism evidence="1 2">
    <name type="scientific">Molorchus minor</name>
    <dbReference type="NCBI Taxonomy" id="1323400"/>
    <lineage>
        <taxon>Eukaryota</taxon>
        <taxon>Metazoa</taxon>
        <taxon>Ecdysozoa</taxon>
        <taxon>Arthropoda</taxon>
        <taxon>Hexapoda</taxon>
        <taxon>Insecta</taxon>
        <taxon>Pterygota</taxon>
        <taxon>Neoptera</taxon>
        <taxon>Endopterygota</taxon>
        <taxon>Coleoptera</taxon>
        <taxon>Polyphaga</taxon>
        <taxon>Cucujiformia</taxon>
        <taxon>Chrysomeloidea</taxon>
        <taxon>Cerambycidae</taxon>
        <taxon>Lamiinae</taxon>
        <taxon>Monochamini</taxon>
        <taxon>Molorchus</taxon>
    </lineage>
</organism>
<accession>A0ABQ9JHC2</accession>
<feature type="non-terminal residue" evidence="1">
    <location>
        <position position="1"/>
    </location>
</feature>
<reference evidence="1" key="1">
    <citation type="journal article" date="2023" name="Insect Mol. Biol.">
        <title>Genome sequencing provides insights into the evolution of gene families encoding plant cell wall-degrading enzymes in longhorned beetles.</title>
        <authorList>
            <person name="Shin N.R."/>
            <person name="Okamura Y."/>
            <person name="Kirsch R."/>
            <person name="Pauchet Y."/>
        </authorList>
    </citation>
    <scope>NUCLEOTIDE SEQUENCE</scope>
    <source>
        <strain evidence="1">MMC_N1</strain>
    </source>
</reference>
<protein>
    <submittedName>
        <fullName evidence="1">Uncharacterized protein</fullName>
    </submittedName>
</protein>
<keyword evidence="2" id="KW-1185">Reference proteome</keyword>
<name>A0ABQ9JHC2_9CUCU</name>
<dbReference type="Proteomes" id="UP001162164">
    <property type="component" value="Unassembled WGS sequence"/>
</dbReference>
<gene>
    <name evidence="1" type="ORF">NQ317_010050</name>
</gene>
<comment type="caution">
    <text evidence="1">The sequence shown here is derived from an EMBL/GenBank/DDBJ whole genome shotgun (WGS) entry which is preliminary data.</text>
</comment>